<dbReference type="InterPro" id="IPR025202">
    <property type="entry name" value="PLD-like_dom"/>
</dbReference>
<dbReference type="InterPro" id="IPR015679">
    <property type="entry name" value="PLipase_D_fam"/>
</dbReference>
<name>A0A0J5S0L9_9PAST</name>
<dbReference type="InterPro" id="IPR001736">
    <property type="entry name" value="PLipase_D/transphosphatidylase"/>
</dbReference>
<reference evidence="6 7" key="1">
    <citation type="submission" date="2014-12" db="EMBL/GenBank/DDBJ databases">
        <title>Reclassification of Actinobacillus muris as Muribacter muris.</title>
        <authorList>
            <person name="Christensen H."/>
            <person name="Nicklas W."/>
            <person name="Bisgaard M."/>
        </authorList>
    </citation>
    <scope>NUCLEOTIDE SEQUENCE [LARGE SCALE GENOMIC DNA]</scope>
    <source>
        <strain evidence="6 7">Ackerman80-443D</strain>
    </source>
</reference>
<dbReference type="STRING" id="67855.RO21_12005"/>
<evidence type="ECO:0000256" key="2">
    <source>
        <dbReference type="ARBA" id="ARBA00022737"/>
    </source>
</evidence>
<dbReference type="PROSITE" id="PS50035">
    <property type="entry name" value="PLD"/>
    <property type="match status" value="1"/>
</dbReference>
<keyword evidence="2" id="KW-0677">Repeat</keyword>
<evidence type="ECO:0000256" key="1">
    <source>
        <dbReference type="ARBA" id="ARBA00000798"/>
    </source>
</evidence>
<protein>
    <recommendedName>
        <fullName evidence="5">PLD phosphodiesterase domain-containing protein</fullName>
    </recommendedName>
</protein>
<dbReference type="SUPFAM" id="SSF56024">
    <property type="entry name" value="Phospholipase D/nuclease"/>
    <property type="match status" value="1"/>
</dbReference>
<evidence type="ECO:0000313" key="7">
    <source>
        <dbReference type="Proteomes" id="UP000036270"/>
    </source>
</evidence>
<feature type="domain" description="PLD phosphodiesterase" evidence="5">
    <location>
        <begin position="19"/>
        <end position="46"/>
    </location>
</feature>
<keyword evidence="3" id="KW-0378">Hydrolase</keyword>
<keyword evidence="4" id="KW-0443">Lipid metabolism</keyword>
<feature type="non-terminal residue" evidence="6">
    <location>
        <position position="1"/>
    </location>
</feature>
<dbReference type="Gene3D" id="3.30.870.10">
    <property type="entry name" value="Endonuclease Chain A"/>
    <property type="match status" value="1"/>
</dbReference>
<proteinExistence type="predicted"/>
<evidence type="ECO:0000256" key="3">
    <source>
        <dbReference type="ARBA" id="ARBA00022801"/>
    </source>
</evidence>
<evidence type="ECO:0000313" key="6">
    <source>
        <dbReference type="EMBL" id="KMK50407.1"/>
    </source>
</evidence>
<evidence type="ECO:0000259" key="5">
    <source>
        <dbReference type="PROSITE" id="PS50035"/>
    </source>
</evidence>
<dbReference type="AlphaFoldDB" id="A0A0J5S0L9"/>
<evidence type="ECO:0000256" key="4">
    <source>
        <dbReference type="ARBA" id="ARBA00023098"/>
    </source>
</evidence>
<dbReference type="GO" id="GO:0004630">
    <property type="term" value="F:phospholipase D activity"/>
    <property type="evidence" value="ECO:0007669"/>
    <property type="project" value="UniProtKB-EC"/>
</dbReference>
<dbReference type="RefSeq" id="WP_047978017.1">
    <property type="nucleotide sequence ID" value="NZ_JWIZ01000124.1"/>
</dbReference>
<dbReference type="PANTHER" id="PTHR18896:SF76">
    <property type="entry name" value="PHOSPHOLIPASE"/>
    <property type="match status" value="1"/>
</dbReference>
<dbReference type="PATRIC" id="fig|67855.3.peg.255"/>
<gene>
    <name evidence="6" type="ORF">RO21_12005</name>
</gene>
<dbReference type="EMBL" id="JWIZ01000124">
    <property type="protein sequence ID" value="KMK50407.1"/>
    <property type="molecule type" value="Genomic_DNA"/>
</dbReference>
<comment type="catalytic activity">
    <reaction evidence="1">
        <text>a 1,2-diacyl-sn-glycero-3-phosphocholine + H2O = a 1,2-diacyl-sn-glycero-3-phosphate + choline + H(+)</text>
        <dbReference type="Rhea" id="RHEA:14445"/>
        <dbReference type="ChEBI" id="CHEBI:15354"/>
        <dbReference type="ChEBI" id="CHEBI:15377"/>
        <dbReference type="ChEBI" id="CHEBI:15378"/>
        <dbReference type="ChEBI" id="CHEBI:57643"/>
        <dbReference type="ChEBI" id="CHEBI:58608"/>
        <dbReference type="EC" id="3.1.4.4"/>
    </reaction>
</comment>
<dbReference type="Pfam" id="PF13091">
    <property type="entry name" value="PLDc_2"/>
    <property type="match status" value="1"/>
</dbReference>
<organism evidence="6 7">
    <name type="scientific">Muribacter muris</name>
    <dbReference type="NCBI Taxonomy" id="67855"/>
    <lineage>
        <taxon>Bacteria</taxon>
        <taxon>Pseudomonadati</taxon>
        <taxon>Pseudomonadota</taxon>
        <taxon>Gammaproteobacteria</taxon>
        <taxon>Pasteurellales</taxon>
        <taxon>Pasteurellaceae</taxon>
        <taxon>Muribacter</taxon>
    </lineage>
</organism>
<dbReference type="PANTHER" id="PTHR18896">
    <property type="entry name" value="PHOSPHOLIPASE D"/>
    <property type="match status" value="1"/>
</dbReference>
<accession>A0A0J5S0L9</accession>
<dbReference type="SMART" id="SM00155">
    <property type="entry name" value="PLDc"/>
    <property type="match status" value="1"/>
</dbReference>
<dbReference type="Proteomes" id="UP000036270">
    <property type="component" value="Unassembled WGS sequence"/>
</dbReference>
<keyword evidence="7" id="KW-1185">Reference proteome</keyword>
<dbReference type="GO" id="GO:0009395">
    <property type="term" value="P:phospholipid catabolic process"/>
    <property type="evidence" value="ECO:0007669"/>
    <property type="project" value="TreeGrafter"/>
</dbReference>
<comment type="caution">
    <text evidence="6">The sequence shown here is derived from an EMBL/GenBank/DDBJ whole genome shotgun (WGS) entry which is preliminary data.</text>
</comment>
<sequence>ALAPQSATHPGQYLNDIKHEVYLHSKVTIIDDVFLFIGSANLNTRSMQVDTELGIISECKQVSQTLRQRLWQIHTRQAVGSAMNPNELSRYQNAEIAFDKWRDRIEEYKGEKIIDSPLREFIRMSPTISKSD</sequence>